<name>T1G2N4_HELRO</name>
<sequence>KMEWVVKRRADGTRYITRRPVRSRILKERARQVAEERCGITTDDDAMSEMKIGRYWSREERKKHLEQAREHKRQKEKFDSIPSKPL</sequence>
<evidence type="ECO:0000313" key="3">
    <source>
        <dbReference type="EnsemblMetazoa" id="HelroP76719"/>
    </source>
</evidence>
<reference evidence="2 4" key="2">
    <citation type="journal article" date="2013" name="Nature">
        <title>Insights into bilaterian evolution from three spiralian genomes.</title>
        <authorList>
            <person name="Simakov O."/>
            <person name="Marletaz F."/>
            <person name="Cho S.J."/>
            <person name="Edsinger-Gonzales E."/>
            <person name="Havlak P."/>
            <person name="Hellsten U."/>
            <person name="Kuo D.H."/>
            <person name="Larsson T."/>
            <person name="Lv J."/>
            <person name="Arendt D."/>
            <person name="Savage R."/>
            <person name="Osoegawa K."/>
            <person name="de Jong P."/>
            <person name="Grimwood J."/>
            <person name="Chapman J.A."/>
            <person name="Shapiro H."/>
            <person name="Aerts A."/>
            <person name="Otillar R.P."/>
            <person name="Terry A.Y."/>
            <person name="Boore J.L."/>
            <person name="Grigoriev I.V."/>
            <person name="Lindberg D.R."/>
            <person name="Seaver E.C."/>
            <person name="Weisblat D.A."/>
            <person name="Putnam N.H."/>
            <person name="Rokhsar D.S."/>
        </authorList>
    </citation>
    <scope>NUCLEOTIDE SEQUENCE</scope>
</reference>
<dbReference type="STRING" id="6412.T1G2N4"/>
<dbReference type="InterPro" id="IPR051971">
    <property type="entry name" value="E3_ubiquitin-PDZ_ligase"/>
</dbReference>
<keyword evidence="4" id="KW-1185">Reference proteome</keyword>
<dbReference type="EMBL" id="AMQM01003628">
    <property type="status" value="NOT_ANNOTATED_CDS"/>
    <property type="molecule type" value="Genomic_DNA"/>
</dbReference>
<dbReference type="RefSeq" id="XP_009014692.1">
    <property type="nucleotide sequence ID" value="XM_009016444.1"/>
</dbReference>
<reference evidence="3" key="3">
    <citation type="submission" date="2015-06" db="UniProtKB">
        <authorList>
            <consortium name="EnsemblMetazoa"/>
        </authorList>
    </citation>
    <scope>IDENTIFICATION</scope>
</reference>
<evidence type="ECO:0000313" key="2">
    <source>
        <dbReference type="EMBL" id="ESO07314.1"/>
    </source>
</evidence>
<dbReference type="HOGENOM" id="CLU_2504220_0_0_1"/>
<dbReference type="GeneID" id="20215332"/>
<dbReference type="KEGG" id="hro:HELRODRAFT_76719"/>
<dbReference type="PANTHER" id="PTHR15545">
    <property type="entry name" value="PDZ DOMAIN CONTAINING RING FINGER PROTEIN 3, 4"/>
    <property type="match status" value="1"/>
</dbReference>
<feature type="region of interest" description="Disordered" evidence="1">
    <location>
        <begin position="63"/>
        <end position="86"/>
    </location>
</feature>
<gene>
    <name evidence="3" type="primary">20215332</name>
    <name evidence="2" type="ORF">HELRODRAFT_76719</name>
</gene>
<dbReference type="EMBL" id="KB096222">
    <property type="protein sequence ID" value="ESO07314.1"/>
    <property type="molecule type" value="Genomic_DNA"/>
</dbReference>
<dbReference type="OrthoDB" id="6270329at2759"/>
<dbReference type="CTD" id="20215332"/>
<reference evidence="4" key="1">
    <citation type="submission" date="2012-12" db="EMBL/GenBank/DDBJ databases">
        <authorList>
            <person name="Hellsten U."/>
            <person name="Grimwood J."/>
            <person name="Chapman J.A."/>
            <person name="Shapiro H."/>
            <person name="Aerts A."/>
            <person name="Otillar R.P."/>
            <person name="Terry A.Y."/>
            <person name="Boore J.L."/>
            <person name="Simakov O."/>
            <person name="Marletaz F."/>
            <person name="Cho S.-J."/>
            <person name="Edsinger-Gonzales E."/>
            <person name="Havlak P."/>
            <person name="Kuo D.-H."/>
            <person name="Larsson T."/>
            <person name="Lv J."/>
            <person name="Arendt D."/>
            <person name="Savage R."/>
            <person name="Osoegawa K."/>
            <person name="de Jong P."/>
            <person name="Lindberg D.R."/>
            <person name="Seaver E.C."/>
            <person name="Weisblat D.A."/>
            <person name="Putnam N.H."/>
            <person name="Grigoriev I.V."/>
            <person name="Rokhsar D.S."/>
        </authorList>
    </citation>
    <scope>NUCLEOTIDE SEQUENCE</scope>
</reference>
<evidence type="ECO:0000313" key="4">
    <source>
        <dbReference type="Proteomes" id="UP000015101"/>
    </source>
</evidence>
<proteinExistence type="predicted"/>
<dbReference type="EnsemblMetazoa" id="HelroT76719">
    <property type="protein sequence ID" value="HelroP76719"/>
    <property type="gene ID" value="HelroG76719"/>
</dbReference>
<protein>
    <submittedName>
        <fullName evidence="2 3">Uncharacterized protein</fullName>
    </submittedName>
</protein>
<dbReference type="Proteomes" id="UP000015101">
    <property type="component" value="Unassembled WGS sequence"/>
</dbReference>
<organism evidence="3 4">
    <name type="scientific">Helobdella robusta</name>
    <name type="common">Californian leech</name>
    <dbReference type="NCBI Taxonomy" id="6412"/>
    <lineage>
        <taxon>Eukaryota</taxon>
        <taxon>Metazoa</taxon>
        <taxon>Spiralia</taxon>
        <taxon>Lophotrochozoa</taxon>
        <taxon>Annelida</taxon>
        <taxon>Clitellata</taxon>
        <taxon>Hirudinea</taxon>
        <taxon>Rhynchobdellida</taxon>
        <taxon>Glossiphoniidae</taxon>
        <taxon>Helobdella</taxon>
    </lineage>
</organism>
<dbReference type="InParanoid" id="T1G2N4"/>
<accession>T1G2N4</accession>
<dbReference type="PANTHER" id="PTHR15545:SF8">
    <property type="entry name" value="SLO-INTERACTING PROTEIN 1"/>
    <property type="match status" value="1"/>
</dbReference>
<dbReference type="AlphaFoldDB" id="T1G2N4"/>
<dbReference type="eggNOG" id="KOG0312">
    <property type="taxonomic scope" value="Eukaryota"/>
</dbReference>
<evidence type="ECO:0000256" key="1">
    <source>
        <dbReference type="SAM" id="MobiDB-lite"/>
    </source>
</evidence>